<proteinExistence type="predicted"/>
<dbReference type="EMBL" id="CP119882">
    <property type="protein sequence ID" value="WFD37036.1"/>
    <property type="molecule type" value="Genomic_DNA"/>
</dbReference>
<feature type="region of interest" description="Disordered" evidence="1">
    <location>
        <begin position="79"/>
        <end position="126"/>
    </location>
</feature>
<feature type="compositionally biased region" description="Polar residues" evidence="1">
    <location>
        <begin position="79"/>
        <end position="90"/>
    </location>
</feature>
<organism evidence="2 3">
    <name type="scientific">Malassezia cuniculi</name>
    <dbReference type="NCBI Taxonomy" id="948313"/>
    <lineage>
        <taxon>Eukaryota</taxon>
        <taxon>Fungi</taxon>
        <taxon>Dikarya</taxon>
        <taxon>Basidiomycota</taxon>
        <taxon>Ustilaginomycotina</taxon>
        <taxon>Malasseziomycetes</taxon>
        <taxon>Malasseziales</taxon>
        <taxon>Malasseziaceae</taxon>
        <taxon>Malassezia</taxon>
    </lineage>
</organism>
<dbReference type="AlphaFoldDB" id="A0AAF0JDK6"/>
<name>A0AAF0JDK6_9BASI</name>
<gene>
    <name evidence="2" type="ORF">MCUN1_003928</name>
</gene>
<protein>
    <submittedName>
        <fullName evidence="2">Uncharacterized protein</fullName>
    </submittedName>
</protein>
<evidence type="ECO:0000256" key="1">
    <source>
        <dbReference type="SAM" id="MobiDB-lite"/>
    </source>
</evidence>
<sequence>MHFSICQESRKGISADRIEYVLQHTDLAAMQMRDAKHIEYIERVKSDELESEQQLGFFGITRNGTISLTSIMATTSSRPSVALSSQSRTRNATTSTSYSGNATGTGAAGGGAGAAQTQAPLPPGFENPLLTGGVMLSKGNLSEPIGEPLNVIVSSFSSPEVLTPEGFLLWATSIQFGVSCLGQGDEDSFQYANLGKENPNVRQGSASGNNGVLRWNYGNPSVGTCRQTLVGGNHFRWYIQKTAKSGTAIFLAVSDELSLAQAHKISTNGYNVGRDHLLSVALNPNGTNWGGHYYNATILWVDAGILLNASSENINHPDVALPGQPNQDGRVAVLNITTWTQAQVQNSSSAGARSAAASVLTMALMIALAQCAVALYS</sequence>
<evidence type="ECO:0000313" key="2">
    <source>
        <dbReference type="EMBL" id="WFD37036.1"/>
    </source>
</evidence>
<keyword evidence="3" id="KW-1185">Reference proteome</keyword>
<feature type="compositionally biased region" description="Low complexity" evidence="1">
    <location>
        <begin position="91"/>
        <end position="105"/>
    </location>
</feature>
<dbReference type="Proteomes" id="UP001219933">
    <property type="component" value="Chromosome 6"/>
</dbReference>
<accession>A0AAF0JDK6</accession>
<reference evidence="2" key="1">
    <citation type="submission" date="2023-03" db="EMBL/GenBank/DDBJ databases">
        <title>Mating type loci evolution in Malassezia.</title>
        <authorList>
            <person name="Coelho M.A."/>
        </authorList>
    </citation>
    <scope>NUCLEOTIDE SEQUENCE</scope>
    <source>
        <strain evidence="2">CBS 11721</strain>
    </source>
</reference>
<evidence type="ECO:0000313" key="3">
    <source>
        <dbReference type="Proteomes" id="UP001219933"/>
    </source>
</evidence>